<organism evidence="8 9">
    <name type="scientific">Amborella trichopoda</name>
    <dbReference type="NCBI Taxonomy" id="13333"/>
    <lineage>
        <taxon>Eukaryota</taxon>
        <taxon>Viridiplantae</taxon>
        <taxon>Streptophyta</taxon>
        <taxon>Embryophyta</taxon>
        <taxon>Tracheophyta</taxon>
        <taxon>Spermatophyta</taxon>
        <taxon>Magnoliopsida</taxon>
        <taxon>Amborellales</taxon>
        <taxon>Amborellaceae</taxon>
        <taxon>Amborella</taxon>
    </lineage>
</organism>
<dbReference type="HOGENOM" id="CLU_075936_2_2_1"/>
<keyword evidence="3 7" id="KW-0812">Transmembrane</keyword>
<evidence type="ECO:0000256" key="7">
    <source>
        <dbReference type="SAM" id="Phobius"/>
    </source>
</evidence>
<feature type="transmembrane region" description="Helical" evidence="7">
    <location>
        <begin position="210"/>
        <end position="229"/>
    </location>
</feature>
<dbReference type="Pfam" id="PF05078">
    <property type="entry name" value="DUF679"/>
    <property type="match status" value="1"/>
</dbReference>
<comment type="subcellular location">
    <subcellularLocation>
        <location evidence="1">Membrane</location>
        <topology evidence="1">Multi-pass membrane protein</topology>
    </subcellularLocation>
</comment>
<evidence type="ECO:0000256" key="3">
    <source>
        <dbReference type="ARBA" id="ARBA00022692"/>
    </source>
</evidence>
<accession>W1PF15</accession>
<keyword evidence="9" id="KW-1185">Reference proteome</keyword>
<evidence type="ECO:0000256" key="2">
    <source>
        <dbReference type="ARBA" id="ARBA00008707"/>
    </source>
</evidence>
<reference evidence="9" key="1">
    <citation type="journal article" date="2013" name="Science">
        <title>The Amborella genome and the evolution of flowering plants.</title>
        <authorList>
            <consortium name="Amborella Genome Project"/>
        </authorList>
    </citation>
    <scope>NUCLEOTIDE SEQUENCE [LARGE SCALE GENOMIC DNA]</scope>
</reference>
<dbReference type="Proteomes" id="UP000017836">
    <property type="component" value="Unassembled WGS sequence"/>
</dbReference>
<dbReference type="PANTHER" id="PTHR31621:SF0">
    <property type="entry name" value="PROTEIN DMP6"/>
    <property type="match status" value="1"/>
</dbReference>
<dbReference type="GO" id="GO:0010256">
    <property type="term" value="P:endomembrane system organization"/>
    <property type="evidence" value="ECO:0000318"/>
    <property type="project" value="GO_Central"/>
</dbReference>
<name>W1PF15_AMBTC</name>
<evidence type="ECO:0000313" key="9">
    <source>
        <dbReference type="Proteomes" id="UP000017836"/>
    </source>
</evidence>
<evidence type="ECO:0000256" key="1">
    <source>
        <dbReference type="ARBA" id="ARBA00004141"/>
    </source>
</evidence>
<keyword evidence="5 7" id="KW-0472">Membrane</keyword>
<dbReference type="EMBL" id="KI393888">
    <property type="protein sequence ID" value="ERN06563.1"/>
    <property type="molecule type" value="Genomic_DNA"/>
</dbReference>
<feature type="transmembrane region" description="Helical" evidence="7">
    <location>
        <begin position="119"/>
        <end position="138"/>
    </location>
</feature>
<proteinExistence type="inferred from homology"/>
<feature type="region of interest" description="Disordered" evidence="6">
    <location>
        <begin position="76"/>
        <end position="104"/>
    </location>
</feature>
<dbReference type="GO" id="GO:0005737">
    <property type="term" value="C:cytoplasm"/>
    <property type="evidence" value="ECO:0007669"/>
    <property type="project" value="UniProtKB-ARBA"/>
</dbReference>
<dbReference type="PANTHER" id="PTHR31621">
    <property type="entry name" value="PROTEIN DMP3"/>
    <property type="match status" value="1"/>
</dbReference>
<dbReference type="InterPro" id="IPR007770">
    <property type="entry name" value="DMP"/>
</dbReference>
<dbReference type="OMA" id="DQNVVGC"/>
<evidence type="ECO:0000256" key="5">
    <source>
        <dbReference type="ARBA" id="ARBA00023136"/>
    </source>
</evidence>
<evidence type="ECO:0000256" key="6">
    <source>
        <dbReference type="SAM" id="MobiDB-lite"/>
    </source>
</evidence>
<protein>
    <recommendedName>
        <fullName evidence="10">DUF679 domain-containing protein</fullName>
    </recommendedName>
</protein>
<gene>
    <name evidence="8" type="ORF">AMTR_s00058p00125960</name>
</gene>
<feature type="region of interest" description="Disordered" evidence="6">
    <location>
        <begin position="1"/>
        <end position="20"/>
    </location>
</feature>
<comment type="similarity">
    <text evidence="2">Belongs to the plant DMP1 protein family.</text>
</comment>
<keyword evidence="4 7" id="KW-1133">Transmembrane helix</keyword>
<dbReference type="OrthoDB" id="525686at2759"/>
<feature type="transmembrane region" description="Helical" evidence="7">
    <location>
        <begin position="249"/>
        <end position="267"/>
    </location>
</feature>
<evidence type="ECO:0008006" key="10">
    <source>
        <dbReference type="Google" id="ProtNLM"/>
    </source>
</evidence>
<dbReference type="AlphaFoldDB" id="W1PF15"/>
<feature type="transmembrane region" description="Helical" evidence="7">
    <location>
        <begin position="150"/>
        <end position="169"/>
    </location>
</feature>
<sequence>MEKEEPQTETETDTETAVPCKRNAPAPFVLTLSLPLPYNHTLSLALPFNAHHQHQPRNPHSNLDPDQTMAEITAHDEEAQQQQRPLLKDKQVSSPAQGAAPSNPVQRAIDQTFKSTAHLANLLPTGTVLTFQLLAPVFTGPGECDQSARFLTAVLVVGCALSCYVLCFTDSFRTSNGRICYGVATKNGLWVIDGTVSEASDGGKEYKLRFVDFVHAFGSVLVFMTIALLNEDIVRCFYPSPSKEMAEMLTRVPVGIGVLCSMLFVAFPTKRHGIGFPLSSN</sequence>
<dbReference type="Gramene" id="ERN06563">
    <property type="protein sequence ID" value="ERN06563"/>
    <property type="gene ID" value="AMTR_s00058p00125960"/>
</dbReference>
<dbReference type="eggNOG" id="ENOG502QS7M">
    <property type="taxonomic scope" value="Eukaryota"/>
</dbReference>
<evidence type="ECO:0000256" key="4">
    <source>
        <dbReference type="ARBA" id="ARBA00022989"/>
    </source>
</evidence>
<evidence type="ECO:0000313" key="8">
    <source>
        <dbReference type="EMBL" id="ERN06563.1"/>
    </source>
</evidence>
<dbReference type="GO" id="GO:0016020">
    <property type="term" value="C:membrane"/>
    <property type="evidence" value="ECO:0007669"/>
    <property type="project" value="UniProtKB-SubCell"/>
</dbReference>